<dbReference type="EMBL" id="QGNW01000010">
    <property type="protein sequence ID" value="RVX18970.1"/>
    <property type="molecule type" value="Genomic_DNA"/>
</dbReference>
<gene>
    <name evidence="9" type="primary">ampp_0</name>
    <name evidence="9" type="ORF">CK203_007149</name>
</gene>
<proteinExistence type="inferred from homology"/>
<dbReference type="Gene3D" id="3.40.350.10">
    <property type="entry name" value="Creatinase/prolidase N-terminal domain"/>
    <property type="match status" value="2"/>
</dbReference>
<name>A0A438KCR1_VITVI</name>
<keyword evidence="9" id="KW-0645">Protease</keyword>
<evidence type="ECO:0000256" key="1">
    <source>
        <dbReference type="ARBA" id="ARBA00001936"/>
    </source>
</evidence>
<dbReference type="FunFam" id="3.40.350.10:FF:000003">
    <property type="entry name" value="Xaa-pro aminopeptidase P"/>
    <property type="match status" value="1"/>
</dbReference>
<evidence type="ECO:0000313" key="10">
    <source>
        <dbReference type="Proteomes" id="UP000288805"/>
    </source>
</evidence>
<evidence type="ECO:0000259" key="6">
    <source>
        <dbReference type="Pfam" id="PF00557"/>
    </source>
</evidence>
<dbReference type="PANTHER" id="PTHR43763:SF6">
    <property type="entry name" value="XAA-PRO AMINOPEPTIDASE 1"/>
    <property type="match status" value="1"/>
</dbReference>
<evidence type="ECO:0000256" key="5">
    <source>
        <dbReference type="ARBA" id="ARBA00023211"/>
    </source>
</evidence>
<evidence type="ECO:0000256" key="3">
    <source>
        <dbReference type="ARBA" id="ARBA00022723"/>
    </source>
</evidence>
<dbReference type="InterPro" id="IPR033740">
    <property type="entry name" value="Pept_M24B"/>
</dbReference>
<dbReference type="SUPFAM" id="SSF53092">
    <property type="entry name" value="Creatinase/prolidase N-terminal domain"/>
    <property type="match status" value="1"/>
</dbReference>
<feature type="domain" description="Peptidase M24" evidence="6">
    <location>
        <begin position="413"/>
        <end position="630"/>
    </location>
</feature>
<dbReference type="Proteomes" id="UP000288805">
    <property type="component" value="Unassembled WGS sequence"/>
</dbReference>
<dbReference type="Gene3D" id="3.90.230.10">
    <property type="entry name" value="Creatinase/methionine aminopeptidase superfamily"/>
    <property type="match status" value="1"/>
</dbReference>
<dbReference type="InterPro" id="IPR029149">
    <property type="entry name" value="Creatin/AminoP/Spt16_N"/>
</dbReference>
<dbReference type="GO" id="GO:0046872">
    <property type="term" value="F:metal ion binding"/>
    <property type="evidence" value="ECO:0007669"/>
    <property type="project" value="UniProtKB-KW"/>
</dbReference>
<dbReference type="InterPro" id="IPR000994">
    <property type="entry name" value="Pept_M24"/>
</dbReference>
<keyword evidence="5" id="KW-0464">Manganese</keyword>
<evidence type="ECO:0000259" key="7">
    <source>
        <dbReference type="Pfam" id="PF01321"/>
    </source>
</evidence>
<dbReference type="InterPro" id="IPR000587">
    <property type="entry name" value="Creatinase_N"/>
</dbReference>
<evidence type="ECO:0000256" key="2">
    <source>
        <dbReference type="ARBA" id="ARBA00008766"/>
    </source>
</evidence>
<accession>A0A438KCR1</accession>
<feature type="domain" description="Peptidase M24 C-terminal" evidence="8">
    <location>
        <begin position="641"/>
        <end position="684"/>
    </location>
</feature>
<dbReference type="GO" id="GO:0070006">
    <property type="term" value="F:metalloaminopeptidase activity"/>
    <property type="evidence" value="ECO:0007669"/>
    <property type="project" value="InterPro"/>
</dbReference>
<dbReference type="InterPro" id="IPR032416">
    <property type="entry name" value="Peptidase_M24_C"/>
</dbReference>
<dbReference type="PANTHER" id="PTHR43763">
    <property type="entry name" value="XAA-PRO AMINOPEPTIDASE 1"/>
    <property type="match status" value="1"/>
</dbReference>
<dbReference type="Pfam" id="PF16189">
    <property type="entry name" value="Creatinase_N_2"/>
    <property type="match status" value="1"/>
</dbReference>
<dbReference type="InterPro" id="IPR036005">
    <property type="entry name" value="Creatinase/aminopeptidase-like"/>
</dbReference>
<evidence type="ECO:0000313" key="9">
    <source>
        <dbReference type="EMBL" id="RVX18970.1"/>
    </source>
</evidence>
<dbReference type="AlphaFoldDB" id="A0A438KCR1"/>
<dbReference type="CDD" id="cd01085">
    <property type="entry name" value="APP"/>
    <property type="match status" value="1"/>
</dbReference>
<protein>
    <submittedName>
        <fullName evidence="9">Putative Xaa-Pro aminopeptidase P</fullName>
    </submittedName>
</protein>
<evidence type="ECO:0000256" key="4">
    <source>
        <dbReference type="ARBA" id="ARBA00022801"/>
    </source>
</evidence>
<comment type="similarity">
    <text evidence="2">Belongs to the peptidase M24B family.</text>
</comment>
<evidence type="ECO:0000259" key="8">
    <source>
        <dbReference type="Pfam" id="PF16188"/>
    </source>
</evidence>
<keyword evidence="3" id="KW-0479">Metal-binding</keyword>
<dbReference type="InterPro" id="IPR050422">
    <property type="entry name" value="X-Pro_aminopeptidase_P"/>
</dbReference>
<keyword evidence="4" id="KW-0378">Hydrolase</keyword>
<comment type="caution">
    <text evidence="9">The sequence shown here is derived from an EMBL/GenBank/DDBJ whole genome shotgun (WGS) entry which is preliminary data.</text>
</comment>
<comment type="cofactor">
    <cofactor evidence="1">
        <name>Mn(2+)</name>
        <dbReference type="ChEBI" id="CHEBI:29035"/>
    </cofactor>
</comment>
<feature type="domain" description="Creatinase N-terminal" evidence="7">
    <location>
        <begin position="107"/>
        <end position="178"/>
    </location>
</feature>
<sequence>MHQALNNANIFTSIAEPIPAVQKREEKCTANWQLVLTVLVRLCNTLGIGWNSLNRKIWNWLPKTLKEIPNVFAMSPGGTQSIIAIWNNPCQNSNAMSEFIAECYMRRAYISGFTGSAGTAVVTKDKAALWTDGRYFLQAEKQLNSNWILMRAGNYGVPTTSEWLNDVLAPGCRIGIDPVIGTNLAGPVEGAVLFSSDAAEELKEAIAKKNHELVYLYDLNLVDEIWKESRPEPPRKPIRVHELTYAGLDVSSKLSSLRSELIDAGCSAIVVSMLDEVSWLLNLPEVMDHLKNAGIELRPYESILAEIKNLAAKGAHLWLDTSSVNAAIVNTYEAACDQYSGSLDNRGKISLRPMESPMVNLGCPLDEVAKRERAGKWFPRVQARVGKSGSKDGSRLTLFSPGVSSYVLAACWDAAALAQFWSWLEEEILKGVLLTEVDVADKLLQFRSMQAGFLDTSFDTISASGANGAIIHYKPNPDSCSIVDVKKMFLLDSGAQYIDGTTDITRTVHFGEPTPRQKECFTRVLQGHIALDQQCSLKILLVLYWMHLPGPFCGRLDLITGMVLLISVYLCRTGHGVGAALNVHEGPQSISFRFGNMTPLQKGMIVSNEPGYYEDHAFGIRIENLLCVKEMDTPNRFGGIGYLGFERLTFVPIQNELVELSLLSNAEIDWLNDYHSEVWEKVSGHQVFSQKYDLFLTVQNPLFCVIGIAVTGWFCTSMALGQHTATCQTVIESGLHPLLELLQTHGGFLPYQTVGIDNVEGWNEQ</sequence>
<dbReference type="Pfam" id="PF00557">
    <property type="entry name" value="Peptidase_M24"/>
    <property type="match status" value="1"/>
</dbReference>
<dbReference type="SUPFAM" id="SSF55920">
    <property type="entry name" value="Creatinase/aminopeptidase"/>
    <property type="match status" value="1"/>
</dbReference>
<dbReference type="FunFam" id="3.90.230.10:FF:000007">
    <property type="entry name" value="Xaa-Pro aminopeptidase P"/>
    <property type="match status" value="1"/>
</dbReference>
<reference evidence="9 10" key="1">
    <citation type="journal article" date="2018" name="PLoS Genet.">
        <title>Population sequencing reveals clonal diversity and ancestral inbreeding in the grapevine cultivar Chardonnay.</title>
        <authorList>
            <person name="Roach M.J."/>
            <person name="Johnson D.L."/>
            <person name="Bohlmann J."/>
            <person name="van Vuuren H.J."/>
            <person name="Jones S.J."/>
            <person name="Pretorius I.S."/>
            <person name="Schmidt S.A."/>
            <person name="Borneman A.R."/>
        </authorList>
    </citation>
    <scope>NUCLEOTIDE SEQUENCE [LARGE SCALE GENOMIC DNA]</scope>
    <source>
        <strain evidence="10">cv. Chardonnay</strain>
        <tissue evidence="9">Leaf</tissue>
    </source>
</reference>
<dbReference type="GO" id="GO:0005737">
    <property type="term" value="C:cytoplasm"/>
    <property type="evidence" value="ECO:0007669"/>
    <property type="project" value="UniProtKB-ARBA"/>
</dbReference>
<dbReference type="Pfam" id="PF01321">
    <property type="entry name" value="Creatinase_N"/>
    <property type="match status" value="1"/>
</dbReference>
<organism evidence="9 10">
    <name type="scientific">Vitis vinifera</name>
    <name type="common">Grape</name>
    <dbReference type="NCBI Taxonomy" id="29760"/>
    <lineage>
        <taxon>Eukaryota</taxon>
        <taxon>Viridiplantae</taxon>
        <taxon>Streptophyta</taxon>
        <taxon>Embryophyta</taxon>
        <taxon>Tracheophyta</taxon>
        <taxon>Spermatophyta</taxon>
        <taxon>Magnoliopsida</taxon>
        <taxon>eudicotyledons</taxon>
        <taxon>Gunneridae</taxon>
        <taxon>Pentapetalae</taxon>
        <taxon>rosids</taxon>
        <taxon>Vitales</taxon>
        <taxon>Vitaceae</taxon>
        <taxon>Viteae</taxon>
        <taxon>Vitis</taxon>
    </lineage>
</organism>
<dbReference type="Pfam" id="PF16188">
    <property type="entry name" value="Peptidase_M24_C"/>
    <property type="match status" value="1"/>
</dbReference>
<keyword evidence="9" id="KW-0031">Aminopeptidase</keyword>